<dbReference type="CDD" id="cd02440">
    <property type="entry name" value="AdoMet_MTases"/>
    <property type="match status" value="1"/>
</dbReference>
<dbReference type="CDD" id="cd21147">
    <property type="entry name" value="RsmF_methylt_CTD1"/>
    <property type="match status" value="1"/>
</dbReference>
<comment type="caution">
    <text evidence="6">Lacks conserved residue(s) required for the propagation of feature annotation.</text>
</comment>
<keyword evidence="10" id="KW-1185">Reference proteome</keyword>
<dbReference type="PRINTS" id="PR02008">
    <property type="entry name" value="RCMTFAMILY"/>
</dbReference>
<dbReference type="EC" id="2.1.1.-" evidence="9"/>
<feature type="binding site" evidence="6">
    <location>
        <position position="181"/>
    </location>
    <ligand>
        <name>S-adenosyl-L-methionine</name>
        <dbReference type="ChEBI" id="CHEBI:59789"/>
    </ligand>
</feature>
<dbReference type="PANTHER" id="PTHR22807:SF30">
    <property type="entry name" value="28S RRNA (CYTOSINE(4447)-C(5))-METHYLTRANSFERASE-RELATED"/>
    <property type="match status" value="1"/>
</dbReference>
<accession>A0ABW1UM24</accession>
<dbReference type="GO" id="GO:0008168">
    <property type="term" value="F:methyltransferase activity"/>
    <property type="evidence" value="ECO:0007669"/>
    <property type="project" value="UniProtKB-KW"/>
</dbReference>
<evidence type="ECO:0000259" key="8">
    <source>
        <dbReference type="PROSITE" id="PS51686"/>
    </source>
</evidence>
<feature type="active site" description="Nucleophile" evidence="6">
    <location>
        <position position="234"/>
    </location>
</feature>
<dbReference type="PANTHER" id="PTHR22807">
    <property type="entry name" value="NOP2 YEAST -RELATED NOL1/NOP2/FMU SUN DOMAIN-CONTAINING"/>
    <property type="match status" value="1"/>
</dbReference>
<dbReference type="SUPFAM" id="SSF53335">
    <property type="entry name" value="S-adenosyl-L-methionine-dependent methyltransferases"/>
    <property type="match status" value="1"/>
</dbReference>
<dbReference type="Gene3D" id="3.40.50.150">
    <property type="entry name" value="Vaccinia Virus protein VP39"/>
    <property type="match status" value="1"/>
</dbReference>
<evidence type="ECO:0000256" key="5">
    <source>
        <dbReference type="ARBA" id="ARBA00022884"/>
    </source>
</evidence>
<protein>
    <submittedName>
        <fullName evidence="9">RsmB/NOP family class I SAM-dependent RNA methyltransferase</fullName>
        <ecNumber evidence="9">2.1.1.-</ecNumber>
    </submittedName>
</protein>
<dbReference type="GO" id="GO:0032259">
    <property type="term" value="P:methylation"/>
    <property type="evidence" value="ECO:0007669"/>
    <property type="project" value="UniProtKB-KW"/>
</dbReference>
<dbReference type="Pfam" id="PF01189">
    <property type="entry name" value="Methyltr_RsmB-F"/>
    <property type="match status" value="1"/>
</dbReference>
<feature type="domain" description="SAM-dependent MTase RsmB/NOP-type" evidence="8">
    <location>
        <begin position="14"/>
        <end position="306"/>
    </location>
</feature>
<dbReference type="Gene3D" id="3.30.70.1170">
    <property type="entry name" value="Sun protein, domain 3"/>
    <property type="match status" value="1"/>
</dbReference>
<comment type="similarity">
    <text evidence="6">Belongs to the class I-like SAM-binding methyltransferase superfamily. RsmB/NOP family.</text>
</comment>
<dbReference type="Gene3D" id="2.30.130.60">
    <property type="match status" value="1"/>
</dbReference>
<dbReference type="InterPro" id="IPR029063">
    <property type="entry name" value="SAM-dependent_MTases_sf"/>
</dbReference>
<keyword evidence="4 6" id="KW-0949">S-adenosyl-L-methionine</keyword>
<evidence type="ECO:0000313" key="10">
    <source>
        <dbReference type="Proteomes" id="UP001596310"/>
    </source>
</evidence>
<evidence type="ECO:0000256" key="3">
    <source>
        <dbReference type="ARBA" id="ARBA00022679"/>
    </source>
</evidence>
<feature type="binding site" evidence="6">
    <location>
        <position position="136"/>
    </location>
    <ligand>
        <name>S-adenosyl-L-methionine</name>
        <dbReference type="ChEBI" id="CHEBI:59789"/>
    </ligand>
</feature>
<gene>
    <name evidence="9" type="ORF">ACFQHW_05385</name>
</gene>
<proteinExistence type="inferred from homology"/>
<dbReference type="InterPro" id="IPR031340">
    <property type="entry name" value="RsmF_methylt_CI"/>
</dbReference>
<feature type="compositionally biased region" description="Basic residues" evidence="7">
    <location>
        <begin position="355"/>
        <end position="364"/>
    </location>
</feature>
<dbReference type="Pfam" id="PF17126">
    <property type="entry name" value="RsmF_methylt_CI"/>
    <property type="match status" value="1"/>
</dbReference>
<feature type="region of interest" description="Disordered" evidence="7">
    <location>
        <begin position="338"/>
        <end position="372"/>
    </location>
</feature>
<dbReference type="RefSeq" id="WP_125595900.1">
    <property type="nucleotide sequence ID" value="NZ_JBHSSM010000015.1"/>
</dbReference>
<dbReference type="InterPro" id="IPR027391">
    <property type="entry name" value="Nol1_Nop2_Fmu_2"/>
</dbReference>
<dbReference type="Pfam" id="PF17125">
    <property type="entry name" value="Methyltr_RsmF_N"/>
    <property type="match status" value="1"/>
</dbReference>
<dbReference type="InterPro" id="IPR001678">
    <property type="entry name" value="MeTrfase_RsmB-F_NOP2_dom"/>
</dbReference>
<dbReference type="InterPro" id="IPR031341">
    <property type="entry name" value="Methyltr_RsmF_N"/>
</dbReference>
<keyword evidence="5 6" id="KW-0694">RNA-binding</keyword>
<feature type="binding site" evidence="6">
    <location>
        <begin position="112"/>
        <end position="118"/>
    </location>
    <ligand>
        <name>S-adenosyl-L-methionine</name>
        <dbReference type="ChEBI" id="CHEBI:59789"/>
    </ligand>
</feature>
<dbReference type="EMBL" id="JBHSSM010000015">
    <property type="protein sequence ID" value="MFC6315002.1"/>
    <property type="molecule type" value="Genomic_DNA"/>
</dbReference>
<feature type="compositionally biased region" description="Polar residues" evidence="7">
    <location>
        <begin position="338"/>
        <end position="354"/>
    </location>
</feature>
<evidence type="ECO:0000256" key="6">
    <source>
        <dbReference type="PROSITE-ProRule" id="PRU01023"/>
    </source>
</evidence>
<evidence type="ECO:0000256" key="2">
    <source>
        <dbReference type="ARBA" id="ARBA00022603"/>
    </source>
</evidence>
<evidence type="ECO:0000256" key="7">
    <source>
        <dbReference type="SAM" id="MobiDB-lite"/>
    </source>
</evidence>
<dbReference type="Pfam" id="PF13636">
    <property type="entry name" value="Methyltranf_PUA"/>
    <property type="match status" value="1"/>
</dbReference>
<keyword evidence="1" id="KW-0963">Cytoplasm</keyword>
<dbReference type="PROSITE" id="PS51686">
    <property type="entry name" value="SAM_MT_RSMB_NOP"/>
    <property type="match status" value="1"/>
</dbReference>
<dbReference type="InterPro" id="IPR049560">
    <property type="entry name" value="MeTrfase_RsmB-F_NOP2_cat"/>
</dbReference>
<keyword evidence="2 6" id="KW-0489">Methyltransferase</keyword>
<dbReference type="InterPro" id="IPR023267">
    <property type="entry name" value="RCMT"/>
</dbReference>
<organism evidence="9 10">
    <name type="scientific">Lapidilactobacillus achengensis</name>
    <dbReference type="NCBI Taxonomy" id="2486000"/>
    <lineage>
        <taxon>Bacteria</taxon>
        <taxon>Bacillati</taxon>
        <taxon>Bacillota</taxon>
        <taxon>Bacilli</taxon>
        <taxon>Lactobacillales</taxon>
        <taxon>Lactobacillaceae</taxon>
        <taxon>Lapidilactobacillus</taxon>
    </lineage>
</organism>
<evidence type="ECO:0000256" key="1">
    <source>
        <dbReference type="ARBA" id="ARBA00022490"/>
    </source>
</evidence>
<name>A0ABW1UM24_9LACO</name>
<keyword evidence="3 6" id="KW-0808">Transferase</keyword>
<evidence type="ECO:0000313" key="9">
    <source>
        <dbReference type="EMBL" id="MFC6315002.1"/>
    </source>
</evidence>
<evidence type="ECO:0000256" key="4">
    <source>
        <dbReference type="ARBA" id="ARBA00022691"/>
    </source>
</evidence>
<comment type="caution">
    <text evidence="9">The sequence shown here is derived from an EMBL/GenBank/DDBJ whole genome shotgun (WGS) entry which is preliminary data.</text>
</comment>
<reference evidence="10" key="1">
    <citation type="journal article" date="2019" name="Int. J. Syst. Evol. Microbiol.">
        <title>The Global Catalogue of Microorganisms (GCM) 10K type strain sequencing project: providing services to taxonomists for standard genome sequencing and annotation.</title>
        <authorList>
            <consortium name="The Broad Institute Genomics Platform"/>
            <consortium name="The Broad Institute Genome Sequencing Center for Infectious Disease"/>
            <person name="Wu L."/>
            <person name="Ma J."/>
        </authorList>
    </citation>
    <scope>NUCLEOTIDE SEQUENCE [LARGE SCALE GENOMIC DNA]</scope>
    <source>
        <strain evidence="10">CCM 8897</strain>
    </source>
</reference>
<dbReference type="Proteomes" id="UP001596310">
    <property type="component" value="Unassembled WGS sequence"/>
</dbReference>
<sequence length="522" mass="58091">MTTTEQLPVAFCQKYQALLGPEEAARFLESFQAPAEKGFRLNPKKASSANPEIMALRAAHQPIPWSPQGYYGQVKGLAISQTSGAVYSQEPSAQAVAALAAPAPGSRVLDLCAAPGGKTTQLASLLGETGLLVANEIDPQRAKILSENVERFGYSNVVVTNHAPDQLAQFFPAFFDLIVVDAPCSGEGMFRKDPDAIQYWEPDYPLACQQRQRTILTEALTMLKPNGSLVYSTCTFAPEEDEENIAWLLAQEPRFQVVAPEGPGWDQVDRGRPAWGANRPEMTATLRFWPQKLRGEGHFMAKLIRTDVHQLTEPLQAEPGVTPPRLNEWAERAAQEVTSDQRQSWPSAPSNSHTARTKLAKRGTTKADSKLPQALTAAETQTWTTFLQENRLTLPDFFAQLTLVRVQNQLFARPNCLPADSRIRYVRRGLWLGEWRKNRFVPNQALVMALPATAFGQILDLSASDYQRFRHGETVSLAATMMAELGLHKGWYPVAHQGLIFSWGYLVDTTIKNFYPKNLRTR</sequence>